<protein>
    <recommendedName>
        <fullName evidence="3">Sulfotransferase domain-containing protein</fullName>
    </recommendedName>
</protein>
<dbReference type="Pfam" id="PF13469">
    <property type="entry name" value="Sulfotransfer_3"/>
    <property type="match status" value="1"/>
</dbReference>
<evidence type="ECO:0000313" key="1">
    <source>
        <dbReference type="EMBL" id="GLR63062.1"/>
    </source>
</evidence>
<accession>A0ABQ5ZUH9</accession>
<proteinExistence type="predicted"/>
<dbReference type="RefSeq" id="WP_051610340.1">
    <property type="nucleotide sequence ID" value="NZ_BSOR01000008.1"/>
</dbReference>
<gene>
    <name evidence="1" type="ORF">GCM10007878_04970</name>
</gene>
<reference evidence="2" key="1">
    <citation type="journal article" date="2019" name="Int. J. Syst. Evol. Microbiol.">
        <title>The Global Catalogue of Microorganisms (GCM) 10K type strain sequencing project: providing services to taxonomists for standard genome sequencing and annotation.</title>
        <authorList>
            <consortium name="The Broad Institute Genomics Platform"/>
            <consortium name="The Broad Institute Genome Sequencing Center for Infectious Disease"/>
            <person name="Wu L."/>
            <person name="Ma J."/>
        </authorList>
    </citation>
    <scope>NUCLEOTIDE SEQUENCE [LARGE SCALE GENOMIC DNA]</scope>
    <source>
        <strain evidence="2">NBRC 100033</strain>
    </source>
</reference>
<comment type="caution">
    <text evidence="1">The sequence shown here is derived from an EMBL/GenBank/DDBJ whole genome shotgun (WGS) entry which is preliminary data.</text>
</comment>
<evidence type="ECO:0000313" key="2">
    <source>
        <dbReference type="Proteomes" id="UP001156682"/>
    </source>
</evidence>
<dbReference type="Gene3D" id="3.40.50.300">
    <property type="entry name" value="P-loop containing nucleotide triphosphate hydrolases"/>
    <property type="match status" value="1"/>
</dbReference>
<dbReference type="Proteomes" id="UP001156682">
    <property type="component" value="Unassembled WGS sequence"/>
</dbReference>
<sequence>MNPGIKRPYSKILRKYNIENFEDYVFQYQDFFCNDIVKEPGLTFEYYDLKRCFPNAKFVIIVREPKDNIRSILDRLKIPGNLENLIVNDWPELKKSPAWQINLDSCWLDYCSKSYIDSLAYRWKLSSDTYLKNKNDFILFKYEDFLANKKDSIEKLSYKLSLPVKNDITSYVDKQYQPKGNKINNYKKFYGDNLKYIEEHCIENSKKLGY</sequence>
<dbReference type="SUPFAM" id="SSF52540">
    <property type="entry name" value="P-loop containing nucleoside triphosphate hydrolases"/>
    <property type="match status" value="1"/>
</dbReference>
<dbReference type="InterPro" id="IPR027417">
    <property type="entry name" value="P-loop_NTPase"/>
</dbReference>
<keyword evidence="2" id="KW-1185">Reference proteome</keyword>
<dbReference type="EMBL" id="BSOR01000008">
    <property type="protein sequence ID" value="GLR63062.1"/>
    <property type="molecule type" value="Genomic_DNA"/>
</dbReference>
<evidence type="ECO:0008006" key="3">
    <source>
        <dbReference type="Google" id="ProtNLM"/>
    </source>
</evidence>
<name>A0ABQ5ZUH9_9GAMM</name>
<organism evidence="1 2">
    <name type="scientific">Marinospirillum insulare</name>
    <dbReference type="NCBI Taxonomy" id="217169"/>
    <lineage>
        <taxon>Bacteria</taxon>
        <taxon>Pseudomonadati</taxon>
        <taxon>Pseudomonadota</taxon>
        <taxon>Gammaproteobacteria</taxon>
        <taxon>Oceanospirillales</taxon>
        <taxon>Oceanospirillaceae</taxon>
        <taxon>Marinospirillum</taxon>
    </lineage>
</organism>